<dbReference type="Proteomes" id="UP000184310">
    <property type="component" value="Unassembled WGS sequence"/>
</dbReference>
<dbReference type="AlphaFoldDB" id="A0A1M6B2B2"/>
<protein>
    <recommendedName>
        <fullName evidence="3">Flagellar protein FliT</fullName>
    </recommendedName>
</protein>
<evidence type="ECO:0000313" key="2">
    <source>
        <dbReference type="Proteomes" id="UP000184310"/>
    </source>
</evidence>
<name>A0A1M6B2B2_9CLOT</name>
<dbReference type="RefSeq" id="WP_072984443.1">
    <property type="nucleotide sequence ID" value="NZ_FQZB01000003.1"/>
</dbReference>
<organism evidence="1 2">
    <name type="scientific">Clostridium cavendishii DSM 21758</name>
    <dbReference type="NCBI Taxonomy" id="1121302"/>
    <lineage>
        <taxon>Bacteria</taxon>
        <taxon>Bacillati</taxon>
        <taxon>Bacillota</taxon>
        <taxon>Clostridia</taxon>
        <taxon>Eubacteriales</taxon>
        <taxon>Clostridiaceae</taxon>
        <taxon>Clostridium</taxon>
    </lineage>
</organism>
<keyword evidence="2" id="KW-1185">Reference proteome</keyword>
<evidence type="ECO:0008006" key="3">
    <source>
        <dbReference type="Google" id="ProtNLM"/>
    </source>
</evidence>
<evidence type="ECO:0000313" key="1">
    <source>
        <dbReference type="EMBL" id="SHI42807.1"/>
    </source>
</evidence>
<proteinExistence type="predicted"/>
<dbReference type="EMBL" id="FQZB01000003">
    <property type="protein sequence ID" value="SHI42807.1"/>
    <property type="molecule type" value="Genomic_DNA"/>
</dbReference>
<reference evidence="1 2" key="1">
    <citation type="submission" date="2016-11" db="EMBL/GenBank/DDBJ databases">
        <authorList>
            <person name="Jaros S."/>
            <person name="Januszkiewicz K."/>
            <person name="Wedrychowicz H."/>
        </authorList>
    </citation>
    <scope>NUCLEOTIDE SEQUENCE [LARGE SCALE GENOMIC DNA]</scope>
    <source>
        <strain evidence="1 2">DSM 21758</strain>
    </source>
</reference>
<accession>A0A1M6B2B2</accession>
<dbReference type="STRING" id="1121302.SAMN02745163_00236"/>
<gene>
    <name evidence="1" type="ORF">SAMN02745163_00236</name>
</gene>
<sequence>MNNKIEELLIEYKNISLKLIEDLSNDKIESLDKGLQRKGDIQKEIDNFDFDKNEFIELIKKLEIEAIDNSLYETTIIKRNEAKNELDKINKIKKMQNNYNNASMKVNFFNTKI</sequence>